<reference evidence="2 3" key="1">
    <citation type="journal article" date="2022" name="Allergy">
        <title>Genome assembly and annotation of Periplaneta americana reveal a comprehensive cockroach allergen profile.</title>
        <authorList>
            <person name="Wang L."/>
            <person name="Xiong Q."/>
            <person name="Saelim N."/>
            <person name="Wang L."/>
            <person name="Nong W."/>
            <person name="Wan A.T."/>
            <person name="Shi M."/>
            <person name="Liu X."/>
            <person name="Cao Q."/>
            <person name="Hui J.H.L."/>
            <person name="Sookrung N."/>
            <person name="Leung T.F."/>
            <person name="Tungtrongchitr A."/>
            <person name="Tsui S.K.W."/>
        </authorList>
    </citation>
    <scope>NUCLEOTIDE SEQUENCE [LARGE SCALE GENOMIC DNA]</scope>
    <source>
        <strain evidence="2">PWHHKU_190912</strain>
    </source>
</reference>
<name>A0ABQ8TSR4_PERAM</name>
<dbReference type="EMBL" id="JAJSOF020000003">
    <property type="protein sequence ID" value="KAJ4449725.1"/>
    <property type="molecule type" value="Genomic_DNA"/>
</dbReference>
<protein>
    <submittedName>
        <fullName evidence="2">Uncharacterized protein</fullName>
    </submittedName>
</protein>
<sequence>MESVRTNMVQILEADDDDDDDDDDDFSFSYGENDRNLSSTFELMTERPLSNAQLVSILNSSDSEEFVLEFEDNHGVGYSIATIANHDDNMFEMSTNRHFMTRYVKEECLFWKYLN</sequence>
<accession>A0ABQ8TSR4</accession>
<evidence type="ECO:0000313" key="3">
    <source>
        <dbReference type="Proteomes" id="UP001148838"/>
    </source>
</evidence>
<evidence type="ECO:0000313" key="2">
    <source>
        <dbReference type="EMBL" id="KAJ4449725.1"/>
    </source>
</evidence>
<gene>
    <name evidence="2" type="ORF">ANN_01129</name>
</gene>
<organism evidence="2 3">
    <name type="scientific">Periplaneta americana</name>
    <name type="common">American cockroach</name>
    <name type="synonym">Blatta americana</name>
    <dbReference type="NCBI Taxonomy" id="6978"/>
    <lineage>
        <taxon>Eukaryota</taxon>
        <taxon>Metazoa</taxon>
        <taxon>Ecdysozoa</taxon>
        <taxon>Arthropoda</taxon>
        <taxon>Hexapoda</taxon>
        <taxon>Insecta</taxon>
        <taxon>Pterygota</taxon>
        <taxon>Neoptera</taxon>
        <taxon>Polyneoptera</taxon>
        <taxon>Dictyoptera</taxon>
        <taxon>Blattodea</taxon>
        <taxon>Blattoidea</taxon>
        <taxon>Blattidae</taxon>
        <taxon>Blattinae</taxon>
        <taxon>Periplaneta</taxon>
    </lineage>
</organism>
<keyword evidence="3" id="KW-1185">Reference proteome</keyword>
<dbReference type="Proteomes" id="UP001148838">
    <property type="component" value="Unassembled WGS sequence"/>
</dbReference>
<proteinExistence type="predicted"/>
<comment type="caution">
    <text evidence="2">The sequence shown here is derived from an EMBL/GenBank/DDBJ whole genome shotgun (WGS) entry which is preliminary data.</text>
</comment>
<feature type="compositionally biased region" description="Acidic residues" evidence="1">
    <location>
        <begin position="13"/>
        <end position="26"/>
    </location>
</feature>
<evidence type="ECO:0000256" key="1">
    <source>
        <dbReference type="SAM" id="MobiDB-lite"/>
    </source>
</evidence>
<feature type="region of interest" description="Disordered" evidence="1">
    <location>
        <begin position="1"/>
        <end position="31"/>
    </location>
</feature>